<evidence type="ECO:0000313" key="8">
    <source>
        <dbReference type="Proteomes" id="UP000037507"/>
    </source>
</evidence>
<dbReference type="InterPro" id="IPR013785">
    <property type="entry name" value="Aldolase_TIM"/>
</dbReference>
<dbReference type="SUPFAM" id="SSF51395">
    <property type="entry name" value="FMN-linked oxidoreductases"/>
    <property type="match status" value="1"/>
</dbReference>
<keyword evidence="5" id="KW-0560">Oxidoreductase</keyword>
<organism evidence="7 8">
    <name type="scientific">Limnohabitans planktonicus II-D5</name>
    <dbReference type="NCBI Taxonomy" id="1293045"/>
    <lineage>
        <taxon>Bacteria</taxon>
        <taxon>Pseudomonadati</taxon>
        <taxon>Pseudomonadota</taxon>
        <taxon>Betaproteobacteria</taxon>
        <taxon>Burkholderiales</taxon>
        <taxon>Comamonadaceae</taxon>
        <taxon>Limnohabitans</taxon>
    </lineage>
</organism>
<dbReference type="AlphaFoldDB" id="A0A2T7UA67"/>
<dbReference type="CDD" id="cd02932">
    <property type="entry name" value="OYE_YqiM_FMN"/>
    <property type="match status" value="1"/>
</dbReference>
<reference evidence="7" key="1">
    <citation type="submission" date="2017-04" db="EMBL/GenBank/DDBJ databases">
        <title>Unexpected and diverse lifestyles within the genus Limnohabitans.</title>
        <authorList>
            <person name="Kasalicky V."/>
            <person name="Mehrshad M."/>
            <person name="Andrei S.-A."/>
            <person name="Salcher M."/>
            <person name="Kratochvilova H."/>
            <person name="Simek K."/>
            <person name="Ghai R."/>
        </authorList>
    </citation>
    <scope>NUCLEOTIDE SEQUENCE [LARGE SCALE GENOMIC DNA]</scope>
    <source>
        <strain evidence="7">II-D5</strain>
    </source>
</reference>
<gene>
    <name evidence="7" type="ORF">H663_016595</name>
</gene>
<dbReference type="Proteomes" id="UP000037507">
    <property type="component" value="Unassembled WGS sequence"/>
</dbReference>
<dbReference type="Gene3D" id="3.20.20.70">
    <property type="entry name" value="Aldolase class I"/>
    <property type="match status" value="1"/>
</dbReference>
<evidence type="ECO:0000256" key="3">
    <source>
        <dbReference type="ARBA" id="ARBA00022643"/>
    </source>
</evidence>
<accession>A0A2T7UA67</accession>
<dbReference type="STRING" id="1293045.H663_13055"/>
<keyword evidence="4" id="KW-0521">NADP</keyword>
<keyword evidence="2" id="KW-0285">Flavoprotein</keyword>
<evidence type="ECO:0000256" key="4">
    <source>
        <dbReference type="ARBA" id="ARBA00022857"/>
    </source>
</evidence>
<evidence type="ECO:0000256" key="5">
    <source>
        <dbReference type="ARBA" id="ARBA00023002"/>
    </source>
</evidence>
<dbReference type="GO" id="GO:0050661">
    <property type="term" value="F:NADP binding"/>
    <property type="evidence" value="ECO:0007669"/>
    <property type="project" value="InterPro"/>
</dbReference>
<dbReference type="Pfam" id="PF00724">
    <property type="entry name" value="Oxidored_FMN"/>
    <property type="match status" value="1"/>
</dbReference>
<comment type="cofactor">
    <cofactor evidence="1">
        <name>FMN</name>
        <dbReference type="ChEBI" id="CHEBI:58210"/>
    </cofactor>
</comment>
<dbReference type="PANTHER" id="PTHR43303">
    <property type="entry name" value="NADPH DEHYDROGENASE C23G7.10C-RELATED"/>
    <property type="match status" value="1"/>
</dbReference>
<dbReference type="OrthoDB" id="8985337at2"/>
<dbReference type="InterPro" id="IPR001155">
    <property type="entry name" value="OxRdtase_FMN_N"/>
</dbReference>
<sequence>MSLLFTPFTFNAPNGPLTLPNRIVVAPMCQYSADHGQATDWHLTHWTNLLNSGAGLFTIEATAVSAVGRISPGCLGLWDDATQAALGDKLHRARRLAPRMPVCIQISHAGRKASSAAPWDGGMLIAPEDGGWQTVAPSALPHLPQEAAPTELSLADIAQIKADFVNTARRSHALGIEAVELHAAHGYLLHQFLSPISNQRTDAYGGSFENRIRFPLEVFKAVREAFGGTLGMRISGTDWVQGGWTIEETSELSVLIKQAGAQFVHISSGGVSPQQKIPLGPEYQVHLAKAVKEASGLTTLAVGLITEAAQAEAVLQRGDADLVALARSFLYNPRWAWKAAAELQGQVQASSPYWRCLPREAAGIFGAAKIGMR</sequence>
<dbReference type="PANTHER" id="PTHR43303:SF4">
    <property type="entry name" value="NADPH DEHYDROGENASE C23G7.10C-RELATED"/>
    <property type="match status" value="1"/>
</dbReference>
<dbReference type="RefSeq" id="WP_053173822.1">
    <property type="nucleotide sequence ID" value="NZ_LFYT02000027.1"/>
</dbReference>
<comment type="caution">
    <text evidence="7">The sequence shown here is derived from an EMBL/GenBank/DDBJ whole genome shotgun (WGS) entry which is preliminary data.</text>
</comment>
<keyword evidence="3" id="KW-0288">FMN</keyword>
<evidence type="ECO:0000259" key="6">
    <source>
        <dbReference type="Pfam" id="PF00724"/>
    </source>
</evidence>
<evidence type="ECO:0000313" key="7">
    <source>
        <dbReference type="EMBL" id="PVE41606.1"/>
    </source>
</evidence>
<dbReference type="InterPro" id="IPR044152">
    <property type="entry name" value="YqjM-like"/>
</dbReference>
<feature type="domain" description="NADH:flavin oxidoreductase/NADH oxidase N-terminal" evidence="6">
    <location>
        <begin position="4"/>
        <end position="344"/>
    </location>
</feature>
<dbReference type="GO" id="GO:0003959">
    <property type="term" value="F:NADPH dehydrogenase activity"/>
    <property type="evidence" value="ECO:0007669"/>
    <property type="project" value="InterPro"/>
</dbReference>
<protein>
    <submittedName>
        <fullName evidence="7">Oxidoreductase</fullName>
    </submittedName>
</protein>
<dbReference type="GO" id="GO:0010181">
    <property type="term" value="F:FMN binding"/>
    <property type="evidence" value="ECO:0007669"/>
    <property type="project" value="InterPro"/>
</dbReference>
<keyword evidence="8" id="KW-1185">Reference proteome</keyword>
<evidence type="ECO:0000256" key="1">
    <source>
        <dbReference type="ARBA" id="ARBA00001917"/>
    </source>
</evidence>
<evidence type="ECO:0000256" key="2">
    <source>
        <dbReference type="ARBA" id="ARBA00022630"/>
    </source>
</evidence>
<dbReference type="EMBL" id="LFYT02000027">
    <property type="protein sequence ID" value="PVE41606.1"/>
    <property type="molecule type" value="Genomic_DNA"/>
</dbReference>
<proteinExistence type="predicted"/>
<name>A0A2T7UA67_9BURK</name>